<proteinExistence type="predicted"/>
<reference evidence="1 2" key="1">
    <citation type="journal article" date="2015" name="Genome Announc.">
        <title>Expanding the biotechnology potential of lactobacilli through comparative genomics of 213 strains and associated genera.</title>
        <authorList>
            <person name="Sun Z."/>
            <person name="Harris H.M."/>
            <person name="McCann A."/>
            <person name="Guo C."/>
            <person name="Argimon S."/>
            <person name="Zhang W."/>
            <person name="Yang X."/>
            <person name="Jeffery I.B."/>
            <person name="Cooney J.C."/>
            <person name="Kagawa T.F."/>
            <person name="Liu W."/>
            <person name="Song Y."/>
            <person name="Salvetti E."/>
            <person name="Wrobel A."/>
            <person name="Rasinkangas P."/>
            <person name="Parkhill J."/>
            <person name="Rea M.C."/>
            <person name="O'Sullivan O."/>
            <person name="Ritari J."/>
            <person name="Douillard F.P."/>
            <person name="Paul Ross R."/>
            <person name="Yang R."/>
            <person name="Briner A.E."/>
            <person name="Felis G.E."/>
            <person name="de Vos W.M."/>
            <person name="Barrangou R."/>
            <person name="Klaenhammer T.R."/>
            <person name="Caufield P.W."/>
            <person name="Cui Y."/>
            <person name="Zhang H."/>
            <person name="O'Toole P.W."/>
        </authorList>
    </citation>
    <scope>NUCLEOTIDE SEQUENCE [LARGE SCALE GENOMIC DNA]</scope>
    <source>
        <strain evidence="1 2">DSM 24301</strain>
    </source>
</reference>
<dbReference type="InterPro" id="IPR013321">
    <property type="entry name" value="Arc_rbn_hlx_hlx"/>
</dbReference>
<dbReference type="AlphaFoldDB" id="A0A0R2MUT0"/>
<evidence type="ECO:0000313" key="1">
    <source>
        <dbReference type="EMBL" id="KRO17255.1"/>
    </source>
</evidence>
<organism evidence="1 2">
    <name type="scientific">Lacticaseibacillus saniviri JCM 17471 = DSM 24301</name>
    <dbReference type="NCBI Taxonomy" id="1293598"/>
    <lineage>
        <taxon>Bacteria</taxon>
        <taxon>Bacillati</taxon>
        <taxon>Bacillota</taxon>
        <taxon>Bacilli</taxon>
        <taxon>Lactobacillales</taxon>
        <taxon>Lactobacillaceae</taxon>
        <taxon>Lacticaseibacillus</taxon>
    </lineage>
</organism>
<dbReference type="Gene3D" id="1.10.1220.10">
    <property type="entry name" value="Met repressor-like"/>
    <property type="match status" value="1"/>
</dbReference>
<name>A0A0R2MUT0_9LACO</name>
<comment type="caution">
    <text evidence="1">The sequence shown here is derived from an EMBL/GenBank/DDBJ whole genome shotgun (WGS) entry which is preliminary data.</text>
</comment>
<dbReference type="Proteomes" id="UP000050969">
    <property type="component" value="Unassembled WGS sequence"/>
</dbReference>
<dbReference type="RefSeq" id="WP_054777753.1">
    <property type="nucleotide sequence ID" value="NZ_BBBX01000019.1"/>
</dbReference>
<protein>
    <recommendedName>
        <fullName evidence="3">CopG family transcriptional regulator</fullName>
    </recommendedName>
</protein>
<dbReference type="OrthoDB" id="2166423at2"/>
<evidence type="ECO:0008006" key="3">
    <source>
        <dbReference type="Google" id="ProtNLM"/>
    </source>
</evidence>
<evidence type="ECO:0000313" key="2">
    <source>
        <dbReference type="Proteomes" id="UP000050969"/>
    </source>
</evidence>
<keyword evidence="2" id="KW-1185">Reference proteome</keyword>
<dbReference type="STRING" id="1293598.IV56_GL000375"/>
<accession>A0A0R2MUT0</accession>
<gene>
    <name evidence="1" type="ORF">IV56_GL000375</name>
</gene>
<sequence>MAKQEAVSMQMDGALEAKVEAYCEFHDIKRETLLKSAMAEFLKEHDPELDQLMNGYVEMAQLNAEICQEFSACESEAYSHIR</sequence>
<dbReference type="EMBL" id="JQCE01000020">
    <property type="protein sequence ID" value="KRO17255.1"/>
    <property type="molecule type" value="Genomic_DNA"/>
</dbReference>
<dbReference type="PATRIC" id="fig|1293598.4.peg.406"/>
<dbReference type="GO" id="GO:0006355">
    <property type="term" value="P:regulation of DNA-templated transcription"/>
    <property type="evidence" value="ECO:0007669"/>
    <property type="project" value="InterPro"/>
</dbReference>